<sequence>MRQSVTVGKAVREFCEDLSLARRGHSFVRDDEWWNVWCFGTRDDVEKFQTRFGGEFMEPKDRPKWGGKSKR</sequence>
<dbReference type="AlphaFoldDB" id="N0B8G1"/>
<gene>
    <name evidence="1" type="ORF">HYPDE_41203</name>
</gene>
<dbReference type="Proteomes" id="UP000005952">
    <property type="component" value="Chromosome"/>
</dbReference>
<organism evidence="1 2">
    <name type="scientific">Hyphomicrobium denitrificans 1NES1</name>
    <dbReference type="NCBI Taxonomy" id="670307"/>
    <lineage>
        <taxon>Bacteria</taxon>
        <taxon>Pseudomonadati</taxon>
        <taxon>Pseudomonadota</taxon>
        <taxon>Alphaproteobacteria</taxon>
        <taxon>Hyphomicrobiales</taxon>
        <taxon>Hyphomicrobiaceae</taxon>
        <taxon>Hyphomicrobium</taxon>
    </lineage>
</organism>
<dbReference type="KEGG" id="hdt:HYPDE_41203"/>
<evidence type="ECO:0000313" key="1">
    <source>
        <dbReference type="EMBL" id="AGK59909.1"/>
    </source>
</evidence>
<dbReference type="eggNOG" id="ENOG502ZQIN">
    <property type="taxonomic scope" value="Bacteria"/>
</dbReference>
<proteinExistence type="predicted"/>
<keyword evidence="2" id="KW-1185">Reference proteome</keyword>
<name>N0B8G1_9HYPH</name>
<dbReference type="HOGENOM" id="CLU_183675_0_0_5"/>
<dbReference type="EMBL" id="CP005587">
    <property type="protein sequence ID" value="AGK59909.1"/>
    <property type="molecule type" value="Genomic_DNA"/>
</dbReference>
<protein>
    <submittedName>
        <fullName evidence="1">Uncharacterized protein</fullName>
    </submittedName>
</protein>
<evidence type="ECO:0000313" key="2">
    <source>
        <dbReference type="Proteomes" id="UP000005952"/>
    </source>
</evidence>
<reference evidence="1 2" key="1">
    <citation type="journal article" date="2013" name="Genome Announc.">
        <title>Genome sequences for three denitrifying bacterial strains isolated from a uranium- and nitrate-contaminated subsurface environment.</title>
        <authorList>
            <person name="Venkatramanan R."/>
            <person name="Prakash O."/>
            <person name="Woyke T."/>
            <person name="Chain P."/>
            <person name="Goodwin L.A."/>
            <person name="Watson D."/>
            <person name="Brooks S."/>
            <person name="Kostka J.E."/>
            <person name="Green S.J."/>
        </authorList>
    </citation>
    <scope>NUCLEOTIDE SEQUENCE [LARGE SCALE GENOMIC DNA]</scope>
    <source>
        <strain evidence="1 2">1NES1</strain>
    </source>
</reference>
<accession>N0B8G1</accession>